<dbReference type="EMBL" id="JAQIZT010000010">
    <property type="protein sequence ID" value="KAJ6980758.1"/>
    <property type="molecule type" value="Genomic_DNA"/>
</dbReference>
<feature type="region of interest" description="Disordered" evidence="1">
    <location>
        <begin position="28"/>
        <end position="56"/>
    </location>
</feature>
<comment type="caution">
    <text evidence="2">The sequence shown here is derived from an EMBL/GenBank/DDBJ whole genome shotgun (WGS) entry which is preliminary data.</text>
</comment>
<evidence type="ECO:0000313" key="3">
    <source>
        <dbReference type="Proteomes" id="UP001164929"/>
    </source>
</evidence>
<proteinExistence type="predicted"/>
<feature type="region of interest" description="Disordered" evidence="1">
    <location>
        <begin position="94"/>
        <end position="114"/>
    </location>
</feature>
<evidence type="ECO:0000313" key="2">
    <source>
        <dbReference type="EMBL" id="KAJ6980758.1"/>
    </source>
</evidence>
<name>A0AAD6M886_9ROSI</name>
<accession>A0AAD6M886</accession>
<organism evidence="2 3">
    <name type="scientific">Populus alba x Populus x berolinensis</name>
    <dbReference type="NCBI Taxonomy" id="444605"/>
    <lineage>
        <taxon>Eukaryota</taxon>
        <taxon>Viridiplantae</taxon>
        <taxon>Streptophyta</taxon>
        <taxon>Embryophyta</taxon>
        <taxon>Tracheophyta</taxon>
        <taxon>Spermatophyta</taxon>
        <taxon>Magnoliopsida</taxon>
        <taxon>eudicotyledons</taxon>
        <taxon>Gunneridae</taxon>
        <taxon>Pentapetalae</taxon>
        <taxon>rosids</taxon>
        <taxon>fabids</taxon>
        <taxon>Malpighiales</taxon>
        <taxon>Salicaceae</taxon>
        <taxon>Saliceae</taxon>
        <taxon>Populus</taxon>
    </lineage>
</organism>
<evidence type="ECO:0000256" key="1">
    <source>
        <dbReference type="SAM" id="MobiDB-lite"/>
    </source>
</evidence>
<protein>
    <submittedName>
        <fullName evidence="2">Uncharacterized protein</fullName>
    </submittedName>
</protein>
<dbReference type="AlphaFoldDB" id="A0AAD6M886"/>
<dbReference type="Proteomes" id="UP001164929">
    <property type="component" value="Chromosome 10"/>
</dbReference>
<reference evidence="2" key="1">
    <citation type="journal article" date="2023" name="Mol. Ecol. Resour.">
        <title>Chromosome-level genome assembly of a triploid poplar Populus alba 'Berolinensis'.</title>
        <authorList>
            <person name="Chen S."/>
            <person name="Yu Y."/>
            <person name="Wang X."/>
            <person name="Wang S."/>
            <person name="Zhang T."/>
            <person name="Zhou Y."/>
            <person name="He R."/>
            <person name="Meng N."/>
            <person name="Wang Y."/>
            <person name="Liu W."/>
            <person name="Liu Z."/>
            <person name="Liu J."/>
            <person name="Guo Q."/>
            <person name="Huang H."/>
            <person name="Sederoff R.R."/>
            <person name="Wang G."/>
            <person name="Qu G."/>
            <person name="Chen S."/>
        </authorList>
    </citation>
    <scope>NUCLEOTIDE SEQUENCE</scope>
    <source>
        <strain evidence="2">SC-2020</strain>
    </source>
</reference>
<keyword evidence="3" id="KW-1185">Reference proteome</keyword>
<gene>
    <name evidence="2" type="ORF">NC653_024190</name>
</gene>
<sequence>MTTTAGVEFCYFLAEKDNVQTFKIHVGTRRSKGMDGKGDGRAFSPTSRRCHVSRVQSPETHQESLRFCDAVTGISEDQVVVFTKRKNDKLQKAFVQRKHKKGKSDKGSMATLGT</sequence>